<dbReference type="EMBL" id="CP000477">
    <property type="protein sequence ID" value="ABK14448.1"/>
    <property type="molecule type" value="Genomic_DNA"/>
</dbReference>
<protein>
    <recommendedName>
        <fullName evidence="1">MJ1316 RNA cyclic group end recognition domain-containing protein</fullName>
    </recommendedName>
</protein>
<keyword evidence="3" id="KW-1185">Reference proteome</keyword>
<feature type="domain" description="MJ1316 RNA cyclic group end recognition" evidence="1">
    <location>
        <begin position="11"/>
        <end position="82"/>
    </location>
</feature>
<gene>
    <name evidence="2" type="ordered locus">Mthe_0658</name>
</gene>
<evidence type="ECO:0000313" key="3">
    <source>
        <dbReference type="Proteomes" id="UP000000674"/>
    </source>
</evidence>
<dbReference type="OrthoDB" id="14794at2157"/>
<dbReference type="Proteomes" id="UP000000674">
    <property type="component" value="Chromosome"/>
</dbReference>
<dbReference type="HOGENOM" id="CLU_172276_3_1_2"/>
<name>A0B6X4_METTP</name>
<sequence length="89" mass="10417">MMEELFPFGRHPKHILNEMKWRGFDLSDVEIEILHRGAPSNRIHARASEIALGRSFFTYMGTDIPYHRIEKIVYKGRTVFSRADIVKGQ</sequence>
<dbReference type="InterPro" id="IPR040459">
    <property type="entry name" value="MJ1316"/>
</dbReference>
<evidence type="ECO:0000259" key="1">
    <source>
        <dbReference type="Pfam" id="PF04457"/>
    </source>
</evidence>
<dbReference type="KEGG" id="mtp:Mthe_0658"/>
<dbReference type="Pfam" id="PF04457">
    <property type="entry name" value="MJ1316"/>
    <property type="match status" value="1"/>
</dbReference>
<proteinExistence type="predicted"/>
<dbReference type="AlphaFoldDB" id="A0B6X4"/>
<reference evidence="2 3" key="1">
    <citation type="submission" date="2006-10" db="EMBL/GenBank/DDBJ databases">
        <title>Complete sequence of Methanosaeta thermophila PT.</title>
        <authorList>
            <consortium name="US DOE Joint Genome Institute"/>
            <person name="Copeland A."/>
            <person name="Lucas S."/>
            <person name="Lapidus A."/>
            <person name="Barry K."/>
            <person name="Detter J.C."/>
            <person name="Glavina del Rio T."/>
            <person name="Hammon N."/>
            <person name="Israni S."/>
            <person name="Pitluck S."/>
            <person name="Chain P."/>
            <person name="Malfatti S."/>
            <person name="Shin M."/>
            <person name="Vergez L."/>
            <person name="Schmutz J."/>
            <person name="Larimer F."/>
            <person name="Land M."/>
            <person name="Hauser L."/>
            <person name="Kyrpides N."/>
            <person name="Kim E."/>
            <person name="Smith K.S."/>
            <person name="Ingram-Smith C."/>
            <person name="Richardson P."/>
        </authorList>
    </citation>
    <scope>NUCLEOTIDE SEQUENCE [LARGE SCALE GENOMIC DNA]</scope>
    <source>
        <strain evidence="3">DSM 6194 / JCM 14653 / NBRC 101360 / PT</strain>
    </source>
</reference>
<evidence type="ECO:0000313" key="2">
    <source>
        <dbReference type="EMBL" id="ABK14448.1"/>
    </source>
</evidence>
<organism evidence="2 3">
    <name type="scientific">Methanothrix thermoacetophila (strain DSM 6194 / JCM 14653 / NBRC 101360 / PT)</name>
    <name type="common">Methanosaeta thermophila</name>
    <dbReference type="NCBI Taxonomy" id="349307"/>
    <lineage>
        <taxon>Archaea</taxon>
        <taxon>Methanobacteriati</taxon>
        <taxon>Methanobacteriota</taxon>
        <taxon>Stenosarchaea group</taxon>
        <taxon>Methanomicrobia</taxon>
        <taxon>Methanotrichales</taxon>
        <taxon>Methanotrichaceae</taxon>
        <taxon>Methanothrix</taxon>
    </lineage>
</organism>
<accession>A0B6X4</accession>